<dbReference type="PANTHER" id="PTHR43679:SF2">
    <property type="entry name" value="OCTANOYL-[GCVH]:PROTEIN N-OCTANOYLTRANSFERASE"/>
    <property type="match status" value="1"/>
</dbReference>
<dbReference type="InterPro" id="IPR045864">
    <property type="entry name" value="aa-tRNA-synth_II/BPL/LPL"/>
</dbReference>
<dbReference type="GO" id="GO:0016874">
    <property type="term" value="F:ligase activity"/>
    <property type="evidence" value="ECO:0007669"/>
    <property type="project" value="UniProtKB-KW"/>
</dbReference>
<dbReference type="InterPro" id="IPR004143">
    <property type="entry name" value="BPL_LPL_catalytic"/>
</dbReference>
<gene>
    <name evidence="2" type="ORF">MNBD_UNCLBAC01-1549</name>
</gene>
<evidence type="ECO:0000313" key="2">
    <source>
        <dbReference type="EMBL" id="VAX37017.1"/>
    </source>
</evidence>
<dbReference type="PANTHER" id="PTHR43679">
    <property type="entry name" value="OCTANOYLTRANSFERASE LIPM-RELATED"/>
    <property type="match status" value="1"/>
</dbReference>
<dbReference type="Pfam" id="PF21948">
    <property type="entry name" value="LplA-B_cat"/>
    <property type="match status" value="1"/>
</dbReference>
<dbReference type="CDD" id="cd16443">
    <property type="entry name" value="LplA"/>
    <property type="match status" value="1"/>
</dbReference>
<dbReference type="Gene3D" id="3.30.930.10">
    <property type="entry name" value="Bira Bifunctional Protein, Domain 2"/>
    <property type="match status" value="1"/>
</dbReference>
<dbReference type="AlphaFoldDB" id="A0A3B1E3U4"/>
<evidence type="ECO:0000259" key="1">
    <source>
        <dbReference type="PROSITE" id="PS51733"/>
    </source>
</evidence>
<keyword evidence="2" id="KW-0436">Ligase</keyword>
<accession>A0A3B1E3U4</accession>
<proteinExistence type="predicted"/>
<dbReference type="SUPFAM" id="SSF55681">
    <property type="entry name" value="Class II aaRS and biotin synthetases"/>
    <property type="match status" value="1"/>
</dbReference>
<dbReference type="PROSITE" id="PS51733">
    <property type="entry name" value="BPL_LPL_CATALYTIC"/>
    <property type="match status" value="1"/>
</dbReference>
<protein>
    <submittedName>
        <fullName evidence="2">Lipoate-protein ligase A</fullName>
    </submittedName>
</protein>
<dbReference type="EMBL" id="UOGJ01000116">
    <property type="protein sequence ID" value="VAX37017.1"/>
    <property type="molecule type" value="Genomic_DNA"/>
</dbReference>
<name>A0A3B1E3U4_9ZZZZ</name>
<reference evidence="2" key="1">
    <citation type="submission" date="2018-06" db="EMBL/GenBank/DDBJ databases">
        <authorList>
            <person name="Zhirakovskaya E."/>
        </authorList>
    </citation>
    <scope>NUCLEOTIDE SEQUENCE</scope>
</reference>
<organism evidence="2">
    <name type="scientific">hydrothermal vent metagenome</name>
    <dbReference type="NCBI Taxonomy" id="652676"/>
    <lineage>
        <taxon>unclassified sequences</taxon>
        <taxon>metagenomes</taxon>
        <taxon>ecological metagenomes</taxon>
    </lineage>
</organism>
<feature type="domain" description="BPL/LPL catalytic" evidence="1">
    <location>
        <begin position="28"/>
        <end position="209"/>
    </location>
</feature>
<sequence>MTFQDLSFDLPEKNISYDDELLHLAETAQGYEVLRFWESPELFIVLGRICKEEDDVKLEEAKKDGISILRRSSGGGTVLQGKGCLNYTLILSKDRPEIADLRQSYLFILTKVINALEKLGVKAAFYPISDIALVDGKKKISGNAQRRGRKFILHHGTILYDFDLSLIAKYLKMPKDKPEYRFDRTHLDFVANVNVPSEDIKEELKQVFL</sequence>
<dbReference type="InterPro" id="IPR050664">
    <property type="entry name" value="Octanoyltrans_LipM/LipL"/>
</dbReference>